<organism evidence="2 3">
    <name type="scientific">Citricoccus parietis</name>
    <dbReference type="NCBI Taxonomy" id="592307"/>
    <lineage>
        <taxon>Bacteria</taxon>
        <taxon>Bacillati</taxon>
        <taxon>Actinomycetota</taxon>
        <taxon>Actinomycetes</taxon>
        <taxon>Micrococcales</taxon>
        <taxon>Micrococcaceae</taxon>
        <taxon>Citricoccus</taxon>
    </lineage>
</organism>
<evidence type="ECO:0000256" key="1">
    <source>
        <dbReference type="SAM" id="MobiDB-lite"/>
    </source>
</evidence>
<name>A0ABV5G330_9MICC</name>
<keyword evidence="3" id="KW-1185">Reference proteome</keyword>
<feature type="region of interest" description="Disordered" evidence="1">
    <location>
        <begin position="1"/>
        <end position="50"/>
    </location>
</feature>
<sequence>MFGPGGDPPAEGVGGGGAAQGAAPEQEDGPDQRQGGDPVHHGASLGASLV</sequence>
<evidence type="ECO:0000313" key="3">
    <source>
        <dbReference type="Proteomes" id="UP001589575"/>
    </source>
</evidence>
<accession>A0ABV5G330</accession>
<dbReference type="Proteomes" id="UP001589575">
    <property type="component" value="Unassembled WGS sequence"/>
</dbReference>
<evidence type="ECO:0000313" key="2">
    <source>
        <dbReference type="EMBL" id="MFB9073332.1"/>
    </source>
</evidence>
<comment type="caution">
    <text evidence="2">The sequence shown here is derived from an EMBL/GenBank/DDBJ whole genome shotgun (WGS) entry which is preliminary data.</text>
</comment>
<gene>
    <name evidence="2" type="ORF">ACFFX0_19870</name>
</gene>
<reference evidence="2 3" key="1">
    <citation type="submission" date="2024-09" db="EMBL/GenBank/DDBJ databases">
        <authorList>
            <person name="Sun Q."/>
            <person name="Mori K."/>
        </authorList>
    </citation>
    <scope>NUCLEOTIDE SEQUENCE [LARGE SCALE GENOMIC DNA]</scope>
    <source>
        <strain evidence="2 3">CCM 7609</strain>
    </source>
</reference>
<proteinExistence type="predicted"/>
<dbReference type="EMBL" id="JBHMFI010000001">
    <property type="protein sequence ID" value="MFB9073332.1"/>
    <property type="molecule type" value="Genomic_DNA"/>
</dbReference>
<protein>
    <submittedName>
        <fullName evidence="2">Uncharacterized protein</fullName>
    </submittedName>
</protein>